<keyword evidence="5 7" id="KW-0732">Signal</keyword>
<keyword evidence="4 7" id="KW-0964">Secreted</keyword>
<proteinExistence type="evidence at transcript level"/>
<gene>
    <name evidence="8" type="primary">Gf.HydA1</name>
</gene>
<comment type="similarity">
    <text evidence="2 7">Belongs to the fungal hydrophobin family.</text>
</comment>
<dbReference type="Pfam" id="PF01185">
    <property type="entry name" value="Hydrophobin"/>
    <property type="match status" value="1"/>
</dbReference>
<keyword evidence="6 7" id="KW-1015">Disulfide bond</keyword>
<keyword evidence="3 7" id="KW-0134">Cell wall</keyword>
<evidence type="ECO:0000256" key="6">
    <source>
        <dbReference type="ARBA" id="ARBA00023157"/>
    </source>
</evidence>
<comment type="subcellular location">
    <subcellularLocation>
        <location evidence="1 7">Secreted</location>
        <location evidence="1 7">Cell wall</location>
    </subcellularLocation>
</comment>
<sequence>MFSKLAIFATAAFAVLAAATPVRRQQCTTGQLQCCESTSTASDPTTSELLGLIGVVISDVDALVGLTCSPISVIGVGSGSACTANPVCCDSSPIGGLVSIGCVPVNV</sequence>
<dbReference type="GO" id="GO:0009277">
    <property type="term" value="C:fungal-type cell wall"/>
    <property type="evidence" value="ECO:0007669"/>
    <property type="project" value="InterPro"/>
</dbReference>
<evidence type="ECO:0000256" key="2">
    <source>
        <dbReference type="ARBA" id="ARBA00010446"/>
    </source>
</evidence>
<dbReference type="InterPro" id="IPR001338">
    <property type="entry name" value="Class_I_Hydrophobin"/>
</dbReference>
<evidence type="ECO:0000256" key="7">
    <source>
        <dbReference type="RuleBase" id="RU365009"/>
    </source>
</evidence>
<evidence type="ECO:0000256" key="4">
    <source>
        <dbReference type="ARBA" id="ARBA00022525"/>
    </source>
</evidence>
<dbReference type="InterPro" id="IPR019778">
    <property type="entry name" value="Class_I_Hydrophobin_CS"/>
</dbReference>
<dbReference type="AlphaFoldDB" id="A0A0B6VNR5"/>
<reference evidence="8" key="1">
    <citation type="submission" date="2014-02" db="EMBL/GenBank/DDBJ databases">
        <title>Development of a transformation system for the edible mushroom Grifola frondosa: demonstrating heterologous gene expression and RNAi-mediated gene silencing.</title>
        <authorList>
            <person name="Sato M."/>
            <person name="Kurahashi A."/>
            <person name="Nishibori K."/>
            <person name="Fujimori F."/>
        </authorList>
    </citation>
    <scope>NUCLEOTIDE SEQUENCE</scope>
    <source>
        <tissue evidence="8">Fruiting body</tissue>
    </source>
</reference>
<evidence type="ECO:0000313" key="8">
    <source>
        <dbReference type="EMBL" id="BAQ19372.1"/>
    </source>
</evidence>
<accession>A0A0B6VNR5</accession>
<dbReference type="PROSITE" id="PS00956">
    <property type="entry name" value="HYDROPHOBIN"/>
    <property type="match status" value="1"/>
</dbReference>
<dbReference type="SMART" id="SM00075">
    <property type="entry name" value="HYDRO"/>
    <property type="match status" value="1"/>
</dbReference>
<dbReference type="GO" id="GO:0005199">
    <property type="term" value="F:structural constituent of cell wall"/>
    <property type="evidence" value="ECO:0007669"/>
    <property type="project" value="InterPro"/>
</dbReference>
<feature type="signal peptide" evidence="7">
    <location>
        <begin position="1"/>
        <end position="19"/>
    </location>
</feature>
<evidence type="ECO:0000256" key="5">
    <source>
        <dbReference type="ARBA" id="ARBA00022729"/>
    </source>
</evidence>
<organism evidence="8">
    <name type="scientific">Grifola frondosa</name>
    <name type="common">Maitake</name>
    <name type="synonym">Polyporus frondosus</name>
    <dbReference type="NCBI Taxonomy" id="5627"/>
    <lineage>
        <taxon>Eukaryota</taxon>
        <taxon>Fungi</taxon>
        <taxon>Dikarya</taxon>
        <taxon>Basidiomycota</taxon>
        <taxon>Agaricomycotina</taxon>
        <taxon>Agaricomycetes</taxon>
        <taxon>Polyporales</taxon>
        <taxon>Grifolaceae</taxon>
        <taxon>Grifola</taxon>
    </lineage>
</organism>
<dbReference type="CDD" id="cd23507">
    <property type="entry name" value="hydrophobin_I"/>
    <property type="match status" value="1"/>
</dbReference>
<dbReference type="EMBL" id="AB909460">
    <property type="protein sequence ID" value="BAQ19372.1"/>
    <property type="molecule type" value="mRNA"/>
</dbReference>
<feature type="chain" id="PRO_5013987867" description="Hydrophobin" evidence="7">
    <location>
        <begin position="20"/>
        <end position="107"/>
    </location>
</feature>
<name>A0A0B6VNR5_GRIFR</name>
<protein>
    <recommendedName>
        <fullName evidence="7">Hydrophobin</fullName>
    </recommendedName>
</protein>
<evidence type="ECO:0000256" key="1">
    <source>
        <dbReference type="ARBA" id="ARBA00004191"/>
    </source>
</evidence>
<evidence type="ECO:0000256" key="3">
    <source>
        <dbReference type="ARBA" id="ARBA00022512"/>
    </source>
</evidence>